<comment type="similarity">
    <text evidence="3">Belongs to the protein disulfide isomerase family.</text>
</comment>
<dbReference type="InterPro" id="IPR017937">
    <property type="entry name" value="Thioredoxin_CS"/>
</dbReference>
<dbReference type="EC" id="5.3.4.1" evidence="4"/>
<proteinExistence type="inferred from homology"/>
<keyword evidence="11" id="KW-0676">Redox-active center</keyword>
<keyword evidence="7" id="KW-0256">Endoplasmic reticulum</keyword>
<keyword evidence="10" id="KW-0413">Isomerase</keyword>
<comment type="function">
    <text evidence="12">Acts as a protein-folding catalyst that interacts with nascent polypeptides to catalyze the formation, isomerization, and reduction or oxidation of disulfide bonds.</text>
</comment>
<evidence type="ECO:0000256" key="2">
    <source>
        <dbReference type="ARBA" id="ARBA00004319"/>
    </source>
</evidence>
<dbReference type="CDD" id="cd02982">
    <property type="entry name" value="PDI_b'_family"/>
    <property type="match status" value="1"/>
</dbReference>
<dbReference type="PROSITE" id="PS00194">
    <property type="entry name" value="THIOREDOXIN_1"/>
    <property type="match status" value="1"/>
</dbReference>
<evidence type="ECO:0000313" key="16">
    <source>
        <dbReference type="Proteomes" id="UP000489600"/>
    </source>
</evidence>
<dbReference type="Gene3D" id="3.40.30.10">
    <property type="entry name" value="Glutaredoxin"/>
    <property type="match status" value="4"/>
</dbReference>
<dbReference type="SUPFAM" id="SSF52833">
    <property type="entry name" value="Thioredoxin-like"/>
    <property type="match status" value="4"/>
</dbReference>
<dbReference type="PROSITE" id="PS51352">
    <property type="entry name" value="THIOREDOXIN_2"/>
    <property type="match status" value="2"/>
</dbReference>
<feature type="domain" description="Thioredoxin" evidence="14">
    <location>
        <begin position="56"/>
        <end position="182"/>
    </location>
</feature>
<reference evidence="15" key="1">
    <citation type="submission" date="2019-07" db="EMBL/GenBank/DDBJ databases">
        <authorList>
            <person name="Dittberner H."/>
        </authorList>
    </citation>
    <scope>NUCLEOTIDE SEQUENCE [LARGE SCALE GENOMIC DNA]</scope>
</reference>
<keyword evidence="6" id="KW-0677">Repeat</keyword>
<dbReference type="Pfam" id="PF00085">
    <property type="entry name" value="Thioredoxin"/>
    <property type="match status" value="2"/>
</dbReference>
<dbReference type="PANTHER" id="PTHR18929:SF189">
    <property type="entry name" value="PROTEIN DISULFIDE ISOMERASE-LIKE 1-5-RELATED"/>
    <property type="match status" value="1"/>
</dbReference>
<evidence type="ECO:0000256" key="4">
    <source>
        <dbReference type="ARBA" id="ARBA00012723"/>
    </source>
</evidence>
<evidence type="ECO:0000256" key="10">
    <source>
        <dbReference type="ARBA" id="ARBA00023235"/>
    </source>
</evidence>
<evidence type="ECO:0000256" key="12">
    <source>
        <dbReference type="ARBA" id="ARBA00054003"/>
    </source>
</evidence>
<gene>
    <name evidence="15" type="ORF">ANE_LOCUS8252</name>
</gene>
<evidence type="ECO:0000256" key="13">
    <source>
        <dbReference type="SAM" id="SignalP"/>
    </source>
</evidence>
<dbReference type="EMBL" id="CABITT030000003">
    <property type="protein sequence ID" value="VVA97807.1"/>
    <property type="molecule type" value="Genomic_DNA"/>
</dbReference>
<evidence type="ECO:0000256" key="6">
    <source>
        <dbReference type="ARBA" id="ARBA00022737"/>
    </source>
</evidence>
<keyword evidence="16" id="KW-1185">Reference proteome</keyword>
<dbReference type="Pfam" id="PF13848">
    <property type="entry name" value="Thioredoxin_6"/>
    <property type="match status" value="1"/>
</dbReference>
<dbReference type="FunFam" id="3.40.30.10:FF:000204">
    <property type="entry name" value="Protein disulfide isomerase-like 1-6"/>
    <property type="match status" value="1"/>
</dbReference>
<name>A0A565B814_9BRAS</name>
<dbReference type="InterPro" id="IPR013766">
    <property type="entry name" value="Thioredoxin_domain"/>
</dbReference>
<dbReference type="PANTHER" id="PTHR18929">
    <property type="entry name" value="PROTEIN DISULFIDE ISOMERASE"/>
    <property type="match status" value="1"/>
</dbReference>
<evidence type="ECO:0000256" key="5">
    <source>
        <dbReference type="ARBA" id="ARBA00022729"/>
    </source>
</evidence>
<dbReference type="FunFam" id="3.40.30.10:FF:000042">
    <property type="entry name" value="protein disulfide-isomerase A2"/>
    <property type="match status" value="1"/>
</dbReference>
<dbReference type="GO" id="GO:0003756">
    <property type="term" value="F:protein disulfide isomerase activity"/>
    <property type="evidence" value="ECO:0007669"/>
    <property type="project" value="UniProtKB-EC"/>
</dbReference>
<dbReference type="GO" id="GO:0005788">
    <property type="term" value="C:endoplasmic reticulum lumen"/>
    <property type="evidence" value="ECO:0007669"/>
    <property type="project" value="UniProtKB-SubCell"/>
</dbReference>
<evidence type="ECO:0000256" key="1">
    <source>
        <dbReference type="ARBA" id="ARBA00001182"/>
    </source>
</evidence>
<dbReference type="CDD" id="cd02981">
    <property type="entry name" value="PDI_b_family"/>
    <property type="match status" value="1"/>
</dbReference>
<comment type="catalytic activity">
    <reaction evidence="1">
        <text>Catalyzes the rearrangement of -S-S- bonds in proteins.</text>
        <dbReference type="EC" id="5.3.4.1"/>
    </reaction>
</comment>
<feature type="chain" id="PRO_5021964006" description="protein disulfide-isomerase" evidence="13">
    <location>
        <begin position="31"/>
        <end position="534"/>
    </location>
</feature>
<evidence type="ECO:0000256" key="3">
    <source>
        <dbReference type="ARBA" id="ARBA00006347"/>
    </source>
</evidence>
<organism evidence="15 16">
    <name type="scientific">Arabis nemorensis</name>
    <dbReference type="NCBI Taxonomy" id="586526"/>
    <lineage>
        <taxon>Eukaryota</taxon>
        <taxon>Viridiplantae</taxon>
        <taxon>Streptophyta</taxon>
        <taxon>Embryophyta</taxon>
        <taxon>Tracheophyta</taxon>
        <taxon>Spermatophyta</taxon>
        <taxon>Magnoliopsida</taxon>
        <taxon>eudicotyledons</taxon>
        <taxon>Gunneridae</taxon>
        <taxon>Pentapetalae</taxon>
        <taxon>rosids</taxon>
        <taxon>malvids</taxon>
        <taxon>Brassicales</taxon>
        <taxon>Brassicaceae</taxon>
        <taxon>Arabideae</taxon>
        <taxon>Arabis</taxon>
    </lineage>
</organism>
<sequence length="534" mass="59856">MLMKPKPNSNFSIFPFLLLLLCFLIVVVRSSDVAVEGGSDEELDDLEQLLAVDEQLQEDRPDQQSEAETVSKAQRIVLELNGDNTKRLIDGNEFVMVLGYAPWCARSAELMPRFAEAATDLKEMGSPVLMAKIDGERYSKVASQLEIKGFPTLLLFLNGTSQPYTGGFSSEDIVIWVQKKTGASTMILNTVDEAQRFLKKHHTFVVGLFEKSEDSPGHDEFVKAASLDNEIQFVETRSSVVAKLLFPDLKTNNVFVGMVKSEAERYTAYDGPWQAEKILEFLNSNKFPLITKLTESNTVRVYASPVKLQVMVFSKTDDFETLAQPLEDIARQFKSKLMFIYIDISNENLAMPFLTLFGIEDAKKTVVAAFNNNLNSKFLLESDPSASNIEEFCSGLAHGTVSPYYKSEPIPDNQNGSVVAVVGRTFDELVLKSRDNVFLEVHTPWCLTCEGLSKQVEKLSKHFKGFENLVFARIDASANEHPKLKVDDYPTILLYKTGEKEKPLKVSTKSSAKEMAVFINKELKPKDRSAKDEL</sequence>
<evidence type="ECO:0000256" key="8">
    <source>
        <dbReference type="ARBA" id="ARBA00023157"/>
    </source>
</evidence>
<dbReference type="InterPro" id="IPR036249">
    <property type="entry name" value="Thioredoxin-like_sf"/>
</dbReference>
<dbReference type="AlphaFoldDB" id="A0A565B814"/>
<comment type="subcellular location">
    <subcellularLocation>
        <location evidence="2">Endoplasmic reticulum lumen</location>
    </subcellularLocation>
</comment>
<protein>
    <recommendedName>
        <fullName evidence="4">protein disulfide-isomerase</fullName>
        <ecNumber evidence="4">5.3.4.1</ecNumber>
    </recommendedName>
</protein>
<dbReference type="FunFam" id="3.40.30.10:FF:000134">
    <property type="entry name" value="Protein disulfide-isomerase"/>
    <property type="match status" value="1"/>
</dbReference>
<evidence type="ECO:0000256" key="9">
    <source>
        <dbReference type="ARBA" id="ARBA00023180"/>
    </source>
</evidence>
<keyword evidence="5 13" id="KW-0732">Signal</keyword>
<accession>A0A565B814</accession>
<feature type="domain" description="Thioredoxin" evidence="14">
    <location>
        <begin position="396"/>
        <end position="524"/>
    </location>
</feature>
<dbReference type="GO" id="GO:0034976">
    <property type="term" value="P:response to endoplasmic reticulum stress"/>
    <property type="evidence" value="ECO:0007669"/>
    <property type="project" value="TreeGrafter"/>
</dbReference>
<dbReference type="FunFam" id="3.40.30.10:FF:000201">
    <property type="entry name" value="Protein disulfide isomerase-like 1-5"/>
    <property type="match status" value="1"/>
</dbReference>
<dbReference type="CDD" id="cd02961">
    <property type="entry name" value="PDI_a_family"/>
    <property type="match status" value="1"/>
</dbReference>
<dbReference type="OrthoDB" id="427280at2759"/>
<comment type="caution">
    <text evidence="15">The sequence shown here is derived from an EMBL/GenBank/DDBJ whole genome shotgun (WGS) entry which is preliminary data.</text>
</comment>
<evidence type="ECO:0000256" key="7">
    <source>
        <dbReference type="ARBA" id="ARBA00022824"/>
    </source>
</evidence>
<dbReference type="GO" id="GO:0006457">
    <property type="term" value="P:protein folding"/>
    <property type="evidence" value="ECO:0007669"/>
    <property type="project" value="TreeGrafter"/>
</dbReference>
<keyword evidence="9" id="KW-0325">Glycoprotein</keyword>
<evidence type="ECO:0000256" key="11">
    <source>
        <dbReference type="ARBA" id="ARBA00023284"/>
    </source>
</evidence>
<dbReference type="CDD" id="cd02995">
    <property type="entry name" value="PDI_a_PDI_a'_C"/>
    <property type="match status" value="1"/>
</dbReference>
<evidence type="ECO:0000259" key="14">
    <source>
        <dbReference type="PROSITE" id="PS51352"/>
    </source>
</evidence>
<dbReference type="Proteomes" id="UP000489600">
    <property type="component" value="Unassembled WGS sequence"/>
</dbReference>
<feature type="signal peptide" evidence="13">
    <location>
        <begin position="1"/>
        <end position="30"/>
    </location>
</feature>
<evidence type="ECO:0000313" key="15">
    <source>
        <dbReference type="EMBL" id="VVA97807.1"/>
    </source>
</evidence>
<keyword evidence="8" id="KW-1015">Disulfide bond</keyword>